<sequence>MQKTNQVSVEAEGSTVEQQEADIGADISKCFSGYHHVKWYVSNAKQAASYFIHCFGFQWIAYRGLETGSKAISGHVVKNGDVVFEFVSPIVVSSSDPIVNSQLNDIHNFIKIHGDGVKDVAFGVNNVPMVYANAIKNGAKEVRSPQKLGDHYGIVECATVEVFDDVHHTLIDSSGYNGLFLPAYVFVTDSKSSEFYLNQLPKVKFLQIDHCVQNEDWNQLERACLMYSKIFGFHRFWSVDEKAVSTQYSALRSVVMASSNELVKMPINEPAEGLFKSQIEEFIEFNNGSGVQHIALLTDDIITCVKNLRSRGVLFIDIPAKYYDNLKRRLQQFNIKLNENLSELQKLGILVDFDENGYLLQLFTKPLSDRPTFFMEIIQRNKHNGFGAGNFKALFESIESEQKLRGTLEKSTHSTIME</sequence>
<dbReference type="EMBL" id="KV454208">
    <property type="protein sequence ID" value="ODQ62320.1"/>
    <property type="molecule type" value="Genomic_DNA"/>
</dbReference>
<dbReference type="Pfam" id="PF00903">
    <property type="entry name" value="Glyoxalase"/>
    <property type="match status" value="1"/>
</dbReference>
<dbReference type="PANTHER" id="PTHR11959:SF1">
    <property type="entry name" value="4-HYDROXYPHENYLPYRUVATE DIOXYGENASE"/>
    <property type="match status" value="1"/>
</dbReference>
<keyword evidence="7 10" id="KW-0408">Iron</keyword>
<dbReference type="GeneID" id="30198623"/>
<dbReference type="AlphaFoldDB" id="A0A1E3PAJ5"/>
<dbReference type="PROSITE" id="PS51819">
    <property type="entry name" value="VOC"/>
    <property type="match status" value="2"/>
</dbReference>
<dbReference type="CDD" id="cd07250">
    <property type="entry name" value="HPPD_C_like"/>
    <property type="match status" value="1"/>
</dbReference>
<evidence type="ECO:0000259" key="11">
    <source>
        <dbReference type="PROSITE" id="PS51819"/>
    </source>
</evidence>
<feature type="binding site" evidence="10">
    <location>
        <position position="210"/>
    </location>
    <ligand>
        <name>Fe cation</name>
        <dbReference type="ChEBI" id="CHEBI:24875"/>
    </ligand>
</feature>
<evidence type="ECO:0000256" key="1">
    <source>
        <dbReference type="ARBA" id="ARBA00005162"/>
    </source>
</evidence>
<dbReference type="UniPathway" id="UPA00139">
    <property type="reaction ID" value="UER00362"/>
</dbReference>
<reference evidence="12 13" key="1">
    <citation type="journal article" date="2016" name="Proc. Natl. Acad. Sci. U.S.A.">
        <title>Comparative genomics of biotechnologically important yeasts.</title>
        <authorList>
            <person name="Riley R."/>
            <person name="Haridas S."/>
            <person name="Wolfe K.H."/>
            <person name="Lopes M.R."/>
            <person name="Hittinger C.T."/>
            <person name="Goeker M."/>
            <person name="Salamov A.A."/>
            <person name="Wisecaver J.H."/>
            <person name="Long T.M."/>
            <person name="Calvey C.H."/>
            <person name="Aerts A.L."/>
            <person name="Barry K.W."/>
            <person name="Choi C."/>
            <person name="Clum A."/>
            <person name="Coughlan A.Y."/>
            <person name="Deshpande S."/>
            <person name="Douglass A.P."/>
            <person name="Hanson S.J."/>
            <person name="Klenk H.-P."/>
            <person name="LaButti K.M."/>
            <person name="Lapidus A."/>
            <person name="Lindquist E.A."/>
            <person name="Lipzen A.M."/>
            <person name="Meier-Kolthoff J.P."/>
            <person name="Ohm R.A."/>
            <person name="Otillar R.P."/>
            <person name="Pangilinan J.L."/>
            <person name="Peng Y."/>
            <person name="Rokas A."/>
            <person name="Rosa C.A."/>
            <person name="Scheuner C."/>
            <person name="Sibirny A.A."/>
            <person name="Slot J.C."/>
            <person name="Stielow J.B."/>
            <person name="Sun H."/>
            <person name="Kurtzman C.P."/>
            <person name="Blackwell M."/>
            <person name="Grigoriev I.V."/>
            <person name="Jeffries T.W."/>
        </authorList>
    </citation>
    <scope>NUCLEOTIDE SEQUENCE [LARGE SCALE GENOMIC DNA]</scope>
    <source>
        <strain evidence="13">ATCC 58044 / CBS 1984 / NCYC 433 / NRRL Y-366-8</strain>
    </source>
</reference>
<dbReference type="InterPro" id="IPR041735">
    <property type="entry name" value="4OHPhenylPyrv_dOase_C"/>
</dbReference>
<comment type="cofactor">
    <cofactor evidence="10">
        <name>Fe cation</name>
        <dbReference type="ChEBI" id="CHEBI:24875"/>
    </cofactor>
    <text evidence="10">Binds 1 Fe cation per subunit.</text>
</comment>
<evidence type="ECO:0000256" key="3">
    <source>
        <dbReference type="ARBA" id="ARBA00013222"/>
    </source>
</evidence>
<feature type="domain" description="VOC" evidence="11">
    <location>
        <begin position="33"/>
        <end position="173"/>
    </location>
</feature>
<dbReference type="InterPro" id="IPR041736">
    <property type="entry name" value="4OHPhenylPyrv_dOase_N"/>
</dbReference>
<dbReference type="OrthoDB" id="414569at2759"/>
<keyword evidence="5" id="KW-0677">Repeat</keyword>
<evidence type="ECO:0000256" key="9">
    <source>
        <dbReference type="PIRNR" id="PIRNR009283"/>
    </source>
</evidence>
<evidence type="ECO:0000313" key="12">
    <source>
        <dbReference type="EMBL" id="ODQ62320.1"/>
    </source>
</evidence>
<evidence type="ECO:0000256" key="4">
    <source>
        <dbReference type="ARBA" id="ARBA00022723"/>
    </source>
</evidence>
<dbReference type="GO" id="GO:0006559">
    <property type="term" value="P:L-phenylalanine catabolic process"/>
    <property type="evidence" value="ECO:0007669"/>
    <property type="project" value="UniProtKB-UniPathway"/>
</dbReference>
<name>A0A1E3PAJ5_WICAA</name>
<accession>A0A1E3PAJ5</accession>
<feature type="domain" description="VOC" evidence="11">
    <location>
        <begin position="207"/>
        <end position="365"/>
    </location>
</feature>
<dbReference type="InterPro" id="IPR029068">
    <property type="entry name" value="Glyas_Bleomycin-R_OHBP_Dase"/>
</dbReference>
<dbReference type="CDD" id="cd08342">
    <property type="entry name" value="HPPD_N_like"/>
    <property type="match status" value="1"/>
</dbReference>
<evidence type="ECO:0000256" key="6">
    <source>
        <dbReference type="ARBA" id="ARBA00022878"/>
    </source>
</evidence>
<feature type="binding site" evidence="10">
    <location>
        <position position="293"/>
    </location>
    <ligand>
        <name>Fe cation</name>
        <dbReference type="ChEBI" id="CHEBI:24875"/>
    </ligand>
</feature>
<evidence type="ECO:0000256" key="5">
    <source>
        <dbReference type="ARBA" id="ARBA00022737"/>
    </source>
</evidence>
<dbReference type="InterPro" id="IPR004360">
    <property type="entry name" value="Glyas_Fos-R_dOase_dom"/>
</dbReference>
<keyword evidence="6" id="KW-0828">Tyrosine catabolism</keyword>
<dbReference type="NCBIfam" id="TIGR01263">
    <property type="entry name" value="4HPPD"/>
    <property type="match status" value="1"/>
</dbReference>
<keyword evidence="4 10" id="KW-0479">Metal-binding</keyword>
<evidence type="ECO:0000256" key="8">
    <source>
        <dbReference type="ARBA" id="ARBA00023232"/>
    </source>
</evidence>
<comment type="pathway">
    <text evidence="1">Amino-acid degradation; L-phenylalanine degradation; acetoacetate and fumarate from L-phenylalanine: step 3/6.</text>
</comment>
<dbReference type="PANTHER" id="PTHR11959">
    <property type="entry name" value="4-HYDROXYPHENYLPYRUVATE DIOXYGENASE"/>
    <property type="match status" value="1"/>
</dbReference>
<organism evidence="12 13">
    <name type="scientific">Wickerhamomyces anomalus (strain ATCC 58044 / CBS 1984 / NCYC 433 / NRRL Y-366-8)</name>
    <name type="common">Yeast</name>
    <name type="synonym">Hansenula anomala</name>
    <dbReference type="NCBI Taxonomy" id="683960"/>
    <lineage>
        <taxon>Eukaryota</taxon>
        <taxon>Fungi</taxon>
        <taxon>Dikarya</taxon>
        <taxon>Ascomycota</taxon>
        <taxon>Saccharomycotina</taxon>
        <taxon>Saccharomycetes</taxon>
        <taxon>Phaffomycetales</taxon>
        <taxon>Wickerhamomycetaceae</taxon>
        <taxon>Wickerhamomyces</taxon>
    </lineage>
</organism>
<dbReference type="GO" id="GO:0046872">
    <property type="term" value="F:metal ion binding"/>
    <property type="evidence" value="ECO:0007669"/>
    <property type="project" value="UniProtKB-KW"/>
</dbReference>
<dbReference type="InterPro" id="IPR037523">
    <property type="entry name" value="VOC_core"/>
</dbReference>
<evidence type="ECO:0000313" key="13">
    <source>
        <dbReference type="Proteomes" id="UP000094112"/>
    </source>
</evidence>
<dbReference type="SUPFAM" id="SSF54593">
    <property type="entry name" value="Glyoxalase/Bleomycin resistance protein/Dihydroxybiphenyl dioxygenase"/>
    <property type="match status" value="1"/>
</dbReference>
<dbReference type="Proteomes" id="UP000094112">
    <property type="component" value="Unassembled WGS sequence"/>
</dbReference>
<dbReference type="FunFam" id="3.10.180.10:FF:000001">
    <property type="entry name" value="4-hydroxyphenylpyruvate dioxygenase"/>
    <property type="match status" value="1"/>
</dbReference>
<proteinExistence type="inferred from homology"/>
<keyword evidence="8" id="KW-0585">Phenylalanine catabolism</keyword>
<dbReference type="STRING" id="683960.A0A1E3PAJ5"/>
<evidence type="ECO:0000256" key="2">
    <source>
        <dbReference type="ARBA" id="ARBA00005877"/>
    </source>
</evidence>
<dbReference type="Gene3D" id="3.10.180.10">
    <property type="entry name" value="2,3-Dihydroxybiphenyl 1,2-Dioxygenase, domain 1"/>
    <property type="match status" value="2"/>
</dbReference>
<dbReference type="PIRSF" id="PIRSF009283">
    <property type="entry name" value="HPP_dOase"/>
    <property type="match status" value="1"/>
</dbReference>
<evidence type="ECO:0000256" key="10">
    <source>
        <dbReference type="PIRSR" id="PIRSR009283-1"/>
    </source>
</evidence>
<comment type="similarity">
    <text evidence="2 9">Belongs to the 4HPPD family.</text>
</comment>
<dbReference type="RefSeq" id="XP_019041527.1">
    <property type="nucleotide sequence ID" value="XM_019181377.1"/>
</dbReference>
<gene>
    <name evidence="12" type="ORF">WICANDRAFT_27477</name>
</gene>
<protein>
    <recommendedName>
        <fullName evidence="3 9">4-hydroxyphenylpyruvate dioxygenase</fullName>
    </recommendedName>
</protein>
<evidence type="ECO:0000256" key="7">
    <source>
        <dbReference type="ARBA" id="ARBA00023004"/>
    </source>
</evidence>
<feature type="binding site" evidence="10">
    <location>
        <position position="376"/>
    </location>
    <ligand>
        <name>Fe cation</name>
        <dbReference type="ChEBI" id="CHEBI:24875"/>
    </ligand>
</feature>
<dbReference type="GO" id="GO:0006572">
    <property type="term" value="P:L-tyrosine catabolic process"/>
    <property type="evidence" value="ECO:0007669"/>
    <property type="project" value="UniProtKB-KW"/>
</dbReference>
<keyword evidence="13" id="KW-1185">Reference proteome</keyword>
<dbReference type="GO" id="GO:0003868">
    <property type="term" value="F:4-hydroxyphenylpyruvate dioxygenase activity"/>
    <property type="evidence" value="ECO:0007669"/>
    <property type="project" value="InterPro"/>
</dbReference>
<dbReference type="InterPro" id="IPR005956">
    <property type="entry name" value="4OHPhenylPyrv_dOase"/>
</dbReference>